<organism evidence="3 4">
    <name type="scientific">Jiella pacifica</name>
    <dbReference type="NCBI Taxonomy" id="2696469"/>
    <lineage>
        <taxon>Bacteria</taxon>
        <taxon>Pseudomonadati</taxon>
        <taxon>Pseudomonadota</taxon>
        <taxon>Alphaproteobacteria</taxon>
        <taxon>Hyphomicrobiales</taxon>
        <taxon>Aurantimonadaceae</taxon>
        <taxon>Jiella</taxon>
    </lineage>
</organism>
<dbReference type="RefSeq" id="WP_163461162.1">
    <property type="nucleotide sequence ID" value="NZ_JAAAMG010000002.1"/>
</dbReference>
<evidence type="ECO:0000256" key="2">
    <source>
        <dbReference type="SAM" id="SignalP"/>
    </source>
</evidence>
<dbReference type="EMBL" id="JAAAMG010000002">
    <property type="protein sequence ID" value="NDW03541.1"/>
    <property type="molecule type" value="Genomic_DNA"/>
</dbReference>
<dbReference type="Proteomes" id="UP000469011">
    <property type="component" value="Unassembled WGS sequence"/>
</dbReference>
<feature type="region of interest" description="Disordered" evidence="1">
    <location>
        <begin position="172"/>
        <end position="207"/>
    </location>
</feature>
<name>A0A6N9SXM7_9HYPH</name>
<protein>
    <submittedName>
        <fullName evidence="3">Uncharacterized protein</fullName>
    </submittedName>
</protein>
<accession>A0A6N9SXM7</accession>
<evidence type="ECO:0000313" key="3">
    <source>
        <dbReference type="EMBL" id="NDW03541.1"/>
    </source>
</evidence>
<feature type="signal peptide" evidence="2">
    <location>
        <begin position="1"/>
        <end position="22"/>
    </location>
</feature>
<evidence type="ECO:0000256" key="1">
    <source>
        <dbReference type="SAM" id="MobiDB-lite"/>
    </source>
</evidence>
<keyword evidence="4" id="KW-1185">Reference proteome</keyword>
<gene>
    <name evidence="3" type="ORF">GTK09_03795</name>
</gene>
<reference evidence="3 4" key="1">
    <citation type="submission" date="2020-01" db="EMBL/GenBank/DDBJ databases">
        <title>Jiella pacifica sp. nov.</title>
        <authorList>
            <person name="Xue Z."/>
            <person name="Zhu S."/>
            <person name="Chen J."/>
            <person name="Yang J."/>
        </authorList>
    </citation>
    <scope>NUCLEOTIDE SEQUENCE [LARGE SCALE GENOMIC DNA]</scope>
    <source>
        <strain evidence="3 4">40Bstr34</strain>
    </source>
</reference>
<keyword evidence="2" id="KW-0732">Signal</keyword>
<feature type="compositionally biased region" description="Low complexity" evidence="1">
    <location>
        <begin position="173"/>
        <end position="190"/>
    </location>
</feature>
<sequence length="307" mass="33547">MIGSSRWFACALLLWLGGPVLAQAPERGDGSITIVDDPEVTQGDFYAETRGWNVVSGSTDEGFAFCAAETATPELTWRFGYDIGPQWQIAIKHPFSGETPYGTFEVDGHKSGISGWGSGEWVILFPHKGEYERIAKGSRMEIRLGDIWYEMQLKGTAAAALKVQECVASRGNPEGAAAPRNAARPVALARTASAGASQMPDPNRRGEEFVGNCRTDYASYRCMAATLTPTIGNGQAELVYDPSGSEFSYIVQTDKNDLSEVWVEFGGQPYRYMGRWSSDGRCRSPLPDQNPQVIANLGHDAWKLCIE</sequence>
<feature type="chain" id="PRO_5026757496" evidence="2">
    <location>
        <begin position="23"/>
        <end position="307"/>
    </location>
</feature>
<comment type="caution">
    <text evidence="3">The sequence shown here is derived from an EMBL/GenBank/DDBJ whole genome shotgun (WGS) entry which is preliminary data.</text>
</comment>
<dbReference type="AlphaFoldDB" id="A0A6N9SXM7"/>
<evidence type="ECO:0000313" key="4">
    <source>
        <dbReference type="Proteomes" id="UP000469011"/>
    </source>
</evidence>
<proteinExistence type="predicted"/>